<evidence type="ECO:0000313" key="2">
    <source>
        <dbReference type="RefSeq" id="XP_075087632.1"/>
    </source>
</evidence>
<dbReference type="Proteomes" id="UP000790787">
    <property type="component" value="Chromosome 15"/>
</dbReference>
<reference evidence="2" key="2">
    <citation type="submission" date="2025-08" db="UniProtKB">
        <authorList>
            <consortium name="RefSeq"/>
        </authorList>
    </citation>
    <scope>IDENTIFICATION</scope>
    <source>
        <tissue evidence="2">Leaf</tissue>
    </source>
</reference>
<gene>
    <name evidence="2" type="primary">LOC142169641</name>
</gene>
<reference evidence="1" key="1">
    <citation type="journal article" date="2014" name="Nat. Commun.">
        <title>The tobacco genome sequence and its comparison with those of tomato and potato.</title>
        <authorList>
            <person name="Sierro N."/>
            <person name="Battey J.N."/>
            <person name="Ouadi S."/>
            <person name="Bakaher N."/>
            <person name="Bovet L."/>
            <person name="Willig A."/>
            <person name="Goepfert S."/>
            <person name="Peitsch M.C."/>
            <person name="Ivanov N.V."/>
        </authorList>
    </citation>
    <scope>NUCLEOTIDE SEQUENCE [LARGE SCALE GENOMIC DNA]</scope>
</reference>
<protein>
    <submittedName>
        <fullName evidence="2">Uncharacterized protein LOC142169641</fullName>
    </submittedName>
</protein>
<sequence>MPLKGILEVGIFDVWSIDFMGLFPFSNGHKYIFVAVDYMSKWVETKSLPTHDTKVVVNFVKKKPCVMVSDGGTHVCNKLLGNLLDKYGVKQKVATAYNLQTSGQVEVLNRKVKQIMEKMVSARGLVCQA</sequence>
<name>A0AC58SRN2_TOBAC</name>
<organism evidence="1 2">
    <name type="scientific">Nicotiana tabacum</name>
    <name type="common">Common tobacco</name>
    <dbReference type="NCBI Taxonomy" id="4097"/>
    <lineage>
        <taxon>Eukaryota</taxon>
        <taxon>Viridiplantae</taxon>
        <taxon>Streptophyta</taxon>
        <taxon>Embryophyta</taxon>
        <taxon>Tracheophyta</taxon>
        <taxon>Spermatophyta</taxon>
        <taxon>Magnoliopsida</taxon>
        <taxon>eudicotyledons</taxon>
        <taxon>Gunneridae</taxon>
        <taxon>Pentapetalae</taxon>
        <taxon>asterids</taxon>
        <taxon>lamiids</taxon>
        <taxon>Solanales</taxon>
        <taxon>Solanaceae</taxon>
        <taxon>Nicotianoideae</taxon>
        <taxon>Nicotianeae</taxon>
        <taxon>Nicotiana</taxon>
    </lineage>
</organism>
<proteinExistence type="predicted"/>
<accession>A0AC58SRN2</accession>
<dbReference type="RefSeq" id="XP_075087632.1">
    <property type="nucleotide sequence ID" value="XM_075231531.1"/>
</dbReference>
<keyword evidence="1" id="KW-1185">Reference proteome</keyword>
<evidence type="ECO:0000313" key="1">
    <source>
        <dbReference type="Proteomes" id="UP000790787"/>
    </source>
</evidence>